<dbReference type="SUPFAM" id="SSF50129">
    <property type="entry name" value="GroES-like"/>
    <property type="match status" value="1"/>
</dbReference>
<reference evidence="2" key="2">
    <citation type="submission" date="2025-09" db="UniProtKB">
        <authorList>
            <consortium name="Ensembl"/>
        </authorList>
    </citation>
    <scope>IDENTIFICATION</scope>
</reference>
<dbReference type="PANTHER" id="PTHR44461">
    <property type="entry name" value="QUINONE OXIDOREDUCTASE-LIKE PROTEIN 1"/>
    <property type="match status" value="1"/>
</dbReference>
<name>A0A8D0H780_SPHPU</name>
<dbReference type="Pfam" id="PF08240">
    <property type="entry name" value="ADH_N"/>
    <property type="match status" value="1"/>
</dbReference>
<dbReference type="GeneTree" id="ENSGT00390000013113"/>
<evidence type="ECO:0000313" key="3">
    <source>
        <dbReference type="Proteomes" id="UP000694392"/>
    </source>
</evidence>
<dbReference type="PANTHER" id="PTHR44461:SF1">
    <property type="entry name" value="QUINONE OXIDOREDUCTASE-LIKE PROTEIN 1"/>
    <property type="match status" value="1"/>
</dbReference>
<dbReference type="Gene3D" id="3.90.180.10">
    <property type="entry name" value="Medium-chain alcohol dehydrogenases, catalytic domain"/>
    <property type="match status" value="1"/>
</dbReference>
<sequence length="97" mass="10900">MRGLYCQQNSAGEEISFVFLEKDNLPVARDNYVKVQVKACALSLIDKKLLSDMKMEKEFLPVGREVAGVVLEVGSKVSSFQPDDEVVGKLHFVYSMR</sequence>
<dbReference type="AlphaFoldDB" id="A0A8D0H780"/>
<dbReference type="OMA" id="HEHYLGM"/>
<feature type="domain" description="Alcohol dehydrogenase-like N-terminal" evidence="1">
    <location>
        <begin position="30"/>
        <end position="87"/>
    </location>
</feature>
<organism evidence="2 3">
    <name type="scientific">Sphenodon punctatus</name>
    <name type="common">Tuatara</name>
    <name type="synonym">Hatteria punctata</name>
    <dbReference type="NCBI Taxonomy" id="8508"/>
    <lineage>
        <taxon>Eukaryota</taxon>
        <taxon>Metazoa</taxon>
        <taxon>Chordata</taxon>
        <taxon>Craniata</taxon>
        <taxon>Vertebrata</taxon>
        <taxon>Euteleostomi</taxon>
        <taxon>Lepidosauria</taxon>
        <taxon>Sphenodontia</taxon>
        <taxon>Sphenodontidae</taxon>
        <taxon>Sphenodon</taxon>
    </lineage>
</organism>
<dbReference type="InterPro" id="IPR013154">
    <property type="entry name" value="ADH-like_N"/>
</dbReference>
<protein>
    <recommendedName>
        <fullName evidence="1">Alcohol dehydrogenase-like N-terminal domain-containing protein</fullName>
    </recommendedName>
</protein>
<proteinExistence type="predicted"/>
<dbReference type="InterPro" id="IPR011032">
    <property type="entry name" value="GroES-like_sf"/>
</dbReference>
<accession>A0A8D0H780</accession>
<reference evidence="2" key="1">
    <citation type="submission" date="2025-08" db="UniProtKB">
        <authorList>
            <consortium name="Ensembl"/>
        </authorList>
    </citation>
    <scope>IDENTIFICATION</scope>
</reference>
<evidence type="ECO:0000313" key="2">
    <source>
        <dbReference type="Ensembl" id="ENSSPUP00000016679.1"/>
    </source>
</evidence>
<dbReference type="Ensembl" id="ENSSPUT00000017768.1">
    <property type="protein sequence ID" value="ENSSPUP00000016679.1"/>
    <property type="gene ID" value="ENSSPUG00000012904.1"/>
</dbReference>
<dbReference type="Proteomes" id="UP000694392">
    <property type="component" value="Unplaced"/>
</dbReference>
<keyword evidence="3" id="KW-1185">Reference proteome</keyword>
<evidence type="ECO:0000259" key="1">
    <source>
        <dbReference type="Pfam" id="PF08240"/>
    </source>
</evidence>
<dbReference type="InterPro" id="IPR042633">
    <property type="entry name" value="CRYZL1"/>
</dbReference>